<comment type="caution">
    <text evidence="2">The sequence shown here is derived from an EMBL/GenBank/DDBJ whole genome shotgun (WGS) entry which is preliminary data.</text>
</comment>
<reference evidence="2 3" key="1">
    <citation type="submission" date="2019-03" db="EMBL/GenBank/DDBJ databases">
        <title>Genomic Encyclopedia of Type Strains, Phase IV (KMG-IV): sequencing the most valuable type-strain genomes for metagenomic binning, comparative biology and taxonomic classification.</title>
        <authorList>
            <person name="Goeker M."/>
        </authorList>
    </citation>
    <scope>NUCLEOTIDE SEQUENCE [LARGE SCALE GENOMIC DNA]</scope>
    <source>
        <strain evidence="2 3">DSM 19345</strain>
    </source>
</reference>
<dbReference type="Gene3D" id="3.40.50.300">
    <property type="entry name" value="P-loop containing nucleotide triphosphate hydrolases"/>
    <property type="match status" value="1"/>
</dbReference>
<protein>
    <recommendedName>
        <fullName evidence="4">Sulfotransferase family protein</fullName>
    </recommendedName>
</protein>
<accession>A0A4R3LTD1</accession>
<gene>
    <name evidence="2" type="ORF">EDC22_1174</name>
</gene>
<evidence type="ECO:0000313" key="2">
    <source>
        <dbReference type="EMBL" id="TCT03813.1"/>
    </source>
</evidence>
<sequence>MGREDPVHAQPPSRRICVLVVGMHRSGTSALTRVLNLVGCDLAERLVKPSPNDNELGFWESRALVDLNEEILASAGSMWDDAAALNPAWFQSPKCVEFKRRAAELLAREYASSSLFALKDPRLCRLARFWGDVLDEARIEAKVILPIRNPLEVAASLHKRNHLPVEVGELVWLRHVLEGEFGTRGRPRFFSSYDRLLSDAPGLIDAAADALGLVWPRRTDRSLAEVQAFLSPRHRHHDATSTGALGTALVPAWVRETYRILDEWTRTGERAADHPILDDVRAEFDRAMAGLARVVDGSRQSAHQVHALAKKASTAEQEIAELRSRLSESEAVRTKLTAEAETSASENAALVSRLSESEAARSRLEREAETRARQAELQGRSYAERIAKLEEQVRQLHEAQGRLRREAQQQVREKTDEIVVLTRLLQQAETTAARGLEAARRDARRAEARSRWAMDVLTLVLDSGLTRFARWGRLLPGPWGRKRLSARLRASDLFDADAYLAENPDVARAGVDPLRHYVRHGIAEGRKGPCRTMPSIRLARRSTERDGTDCRTRDDHPAIRPLRRGMVSRPLSRRWAARHGPRRALSLAWRPSRAGSFAAIRYFGLSRRLSGRRRRRRQSARALRTARALRGAV</sequence>
<dbReference type="InterPro" id="IPR027417">
    <property type="entry name" value="P-loop_NTPase"/>
</dbReference>
<keyword evidence="3" id="KW-1185">Reference proteome</keyword>
<dbReference type="AlphaFoldDB" id="A0A4R3LTD1"/>
<dbReference type="SUPFAM" id="SSF52540">
    <property type="entry name" value="P-loop containing nucleoside triphosphate hydrolases"/>
    <property type="match status" value="1"/>
</dbReference>
<evidence type="ECO:0000313" key="3">
    <source>
        <dbReference type="Proteomes" id="UP000295678"/>
    </source>
</evidence>
<dbReference type="Proteomes" id="UP000295678">
    <property type="component" value="Unassembled WGS sequence"/>
</dbReference>
<feature type="region of interest" description="Disordered" evidence="1">
    <location>
        <begin position="337"/>
        <end position="356"/>
    </location>
</feature>
<feature type="compositionally biased region" description="Low complexity" evidence="1">
    <location>
        <begin position="339"/>
        <end position="354"/>
    </location>
</feature>
<evidence type="ECO:0008006" key="4">
    <source>
        <dbReference type="Google" id="ProtNLM"/>
    </source>
</evidence>
<evidence type="ECO:0000256" key="1">
    <source>
        <dbReference type="SAM" id="MobiDB-lite"/>
    </source>
</evidence>
<organism evidence="2 3">
    <name type="scientific">Tepidamorphus gemmatus</name>
    <dbReference type="NCBI Taxonomy" id="747076"/>
    <lineage>
        <taxon>Bacteria</taxon>
        <taxon>Pseudomonadati</taxon>
        <taxon>Pseudomonadota</taxon>
        <taxon>Alphaproteobacteria</taxon>
        <taxon>Hyphomicrobiales</taxon>
        <taxon>Tepidamorphaceae</taxon>
        <taxon>Tepidamorphus</taxon>
    </lineage>
</organism>
<dbReference type="EMBL" id="SMAK01000017">
    <property type="protein sequence ID" value="TCT03813.1"/>
    <property type="molecule type" value="Genomic_DNA"/>
</dbReference>
<name>A0A4R3LTD1_9HYPH</name>
<proteinExistence type="predicted"/>